<reference evidence="3" key="2">
    <citation type="submission" date="2025-09" db="UniProtKB">
        <authorList>
            <consortium name="Ensembl"/>
        </authorList>
    </citation>
    <scope>IDENTIFICATION</scope>
</reference>
<dbReference type="Proteomes" id="UP000694523">
    <property type="component" value="Unplaced"/>
</dbReference>
<dbReference type="PANTHER" id="PTHR31911:SF1">
    <property type="entry name" value="FAMILY WITH SEQUENCE SIMILARITY 133 MEMBER B-RELATED"/>
    <property type="match status" value="1"/>
</dbReference>
<feature type="region of interest" description="Disordered" evidence="2">
    <location>
        <begin position="1"/>
        <end position="35"/>
    </location>
</feature>
<sequence length="130" mass="14949">DGKSDKNAYINPIAAARARGPAQSSGPSIQDYLSRPRPTWEELKEQLDKRRKALGLSSTLDLLLIMNVHLYVCSWFQRWKKELAKNREKILGEKDNDKDKKGSDQRDKEKREVGPYGAALLQTTPLWTFY</sequence>
<evidence type="ECO:0000313" key="4">
    <source>
        <dbReference type="Proteomes" id="UP000694523"/>
    </source>
</evidence>
<evidence type="ECO:0000313" key="3">
    <source>
        <dbReference type="Ensembl" id="ENSNMLP00000038613.1"/>
    </source>
</evidence>
<accession>A0A8C6UPS4</accession>
<feature type="region of interest" description="Disordered" evidence="2">
    <location>
        <begin position="87"/>
        <end position="117"/>
    </location>
</feature>
<dbReference type="Ensembl" id="ENSNMLT00000042980.1">
    <property type="protein sequence ID" value="ENSNMLP00000038613.1"/>
    <property type="gene ID" value="ENSNMLG00000023813.1"/>
</dbReference>
<evidence type="ECO:0000256" key="2">
    <source>
        <dbReference type="SAM" id="MobiDB-lite"/>
    </source>
</evidence>
<organism evidence="3 4">
    <name type="scientific">Neogobius melanostomus</name>
    <name type="common">round goby</name>
    <dbReference type="NCBI Taxonomy" id="47308"/>
    <lineage>
        <taxon>Eukaryota</taxon>
        <taxon>Metazoa</taxon>
        <taxon>Chordata</taxon>
        <taxon>Craniata</taxon>
        <taxon>Vertebrata</taxon>
        <taxon>Euteleostomi</taxon>
        <taxon>Actinopterygii</taxon>
        <taxon>Neopterygii</taxon>
        <taxon>Teleostei</taxon>
        <taxon>Neoteleostei</taxon>
        <taxon>Acanthomorphata</taxon>
        <taxon>Gobiaria</taxon>
        <taxon>Gobiiformes</taxon>
        <taxon>Gobioidei</taxon>
        <taxon>Gobiidae</taxon>
        <taxon>Benthophilinae</taxon>
        <taxon>Neogobiini</taxon>
        <taxon>Neogobius</taxon>
    </lineage>
</organism>
<name>A0A8C6UPS4_9GOBI</name>
<feature type="compositionally biased region" description="Basic and acidic residues" evidence="2">
    <location>
        <begin position="87"/>
        <end position="113"/>
    </location>
</feature>
<comment type="similarity">
    <text evidence="1">Belongs to the FAM133 family.</text>
</comment>
<keyword evidence="4" id="KW-1185">Reference proteome</keyword>
<dbReference type="PANTHER" id="PTHR31911">
    <property type="entry name" value="PROTEIN FAM133"/>
    <property type="match status" value="1"/>
</dbReference>
<dbReference type="AlphaFoldDB" id="A0A8C6UPS4"/>
<evidence type="ECO:0000256" key="1">
    <source>
        <dbReference type="ARBA" id="ARBA00009569"/>
    </source>
</evidence>
<protein>
    <submittedName>
        <fullName evidence="3">Uncharacterized protein</fullName>
    </submittedName>
</protein>
<dbReference type="InterPro" id="IPR026766">
    <property type="entry name" value="Fam133"/>
</dbReference>
<reference evidence="3" key="1">
    <citation type="submission" date="2025-08" db="UniProtKB">
        <authorList>
            <consortium name="Ensembl"/>
        </authorList>
    </citation>
    <scope>IDENTIFICATION</scope>
</reference>
<proteinExistence type="inferred from homology"/>